<reference evidence="8 9" key="1">
    <citation type="submission" date="2018-11" db="EMBL/GenBank/DDBJ databases">
        <authorList>
            <person name="Li F."/>
        </authorList>
    </citation>
    <scope>NUCLEOTIDE SEQUENCE [LARGE SCALE GENOMIC DNA]</scope>
    <source>
        <strain evidence="8 9">Gsoil 818</strain>
    </source>
</reference>
<evidence type="ECO:0000313" key="8">
    <source>
        <dbReference type="EMBL" id="RNM14128.1"/>
    </source>
</evidence>
<dbReference type="CDD" id="cd05907">
    <property type="entry name" value="VL_LC_FACS_like"/>
    <property type="match status" value="1"/>
</dbReference>
<evidence type="ECO:0000256" key="6">
    <source>
        <dbReference type="SAM" id="MobiDB-lite"/>
    </source>
</evidence>
<dbReference type="InterPro" id="IPR020845">
    <property type="entry name" value="AMP-binding_CS"/>
</dbReference>
<name>A0A3N0GPP5_9ACTN</name>
<feature type="compositionally biased region" description="Basic and acidic residues" evidence="6">
    <location>
        <begin position="31"/>
        <end position="40"/>
    </location>
</feature>
<dbReference type="SUPFAM" id="SSF56801">
    <property type="entry name" value="Acetyl-CoA synthetase-like"/>
    <property type="match status" value="1"/>
</dbReference>
<organism evidence="8 9">
    <name type="scientific">Nocardioides pocheonensis</name>
    <dbReference type="NCBI Taxonomy" id="661485"/>
    <lineage>
        <taxon>Bacteria</taxon>
        <taxon>Bacillati</taxon>
        <taxon>Actinomycetota</taxon>
        <taxon>Actinomycetes</taxon>
        <taxon>Propionibacteriales</taxon>
        <taxon>Nocardioidaceae</taxon>
        <taxon>Nocardioides</taxon>
    </lineage>
</organism>
<keyword evidence="9" id="KW-1185">Reference proteome</keyword>
<dbReference type="Gene3D" id="3.40.50.12780">
    <property type="entry name" value="N-terminal domain of ligase-like"/>
    <property type="match status" value="1"/>
</dbReference>
<evidence type="ECO:0000313" key="9">
    <source>
        <dbReference type="Proteomes" id="UP000279994"/>
    </source>
</evidence>
<dbReference type="OrthoDB" id="9803968at2"/>
<dbReference type="AlphaFoldDB" id="A0A3N0GPP5"/>
<keyword evidence="4" id="KW-0443">Lipid metabolism</keyword>
<proteinExistence type="inferred from homology"/>
<dbReference type="PANTHER" id="PTHR43272">
    <property type="entry name" value="LONG-CHAIN-FATTY-ACID--COA LIGASE"/>
    <property type="match status" value="1"/>
</dbReference>
<dbReference type="InterPro" id="IPR042099">
    <property type="entry name" value="ANL_N_sf"/>
</dbReference>
<dbReference type="GO" id="GO:0016020">
    <property type="term" value="C:membrane"/>
    <property type="evidence" value="ECO:0007669"/>
    <property type="project" value="TreeGrafter"/>
</dbReference>
<dbReference type="PANTHER" id="PTHR43272:SF32">
    <property type="entry name" value="AMP-DEPENDENT SYNTHETASE_LIGASE DOMAIN-CONTAINING PROTEIN"/>
    <property type="match status" value="1"/>
</dbReference>
<sequence>MATRLSDRFGARVRCRWRRTSHGSTPSSPVEPRRAPVEPDVTRSSVREYSTALQVPVATTGNLTDDVVRNATEDPERVAFSRRTTEGWRDVTARQFLDEVRSVAKGLVAAGIEAGDRVALLSRTRYEWTLFDYAIWFAGAVTVPIYETSSAEQIEWILEDSGARAVVAETPEHTARLKEVRDRVDDLHHVWSIEDNAVAVLTTLGHEIGDDVIEERRTTAGPDSLATLIYTSGTTGHPKGCMLTHGNFMFELTVAVAELHRLFDAEGASTLLFLPLAHVFARIIQIGCVRARVKMGHSADIKHLLDDLAVFKPTFILAVPRVFEKVFNTASQRAAADGRGRIFNRAADVAIAWSRGIETGRTSLAVRAQHALFDRLVYSRLREALGGNCEHAVSGGAPLGDRLGHFYRGIGVNVLEGYGLTETTAALTANLPDAQKVGTVGRPLQGTSVRVADDGELLFKGGQVFEGYWHNDRATAEAKDDDGWFHTGDVGEIDDEGFVRITGRKKEIIVTAGGKNVAPAVLEDRLRGHLLVDQCVVVGDGRPFIGVLITLDRETVPTWAEQHGKPTDLAKLLDDVDLYAEIEAAVEEANKAVSKAESIRKFRILPDEWTEEGGQLTPSLKLRRAVVMRDHVDEVEALYSR</sequence>
<dbReference type="PROSITE" id="PS00455">
    <property type="entry name" value="AMP_BINDING"/>
    <property type="match status" value="1"/>
</dbReference>
<keyword evidence="2 8" id="KW-0436">Ligase</keyword>
<accession>A0A3N0GPP5</accession>
<evidence type="ECO:0000256" key="5">
    <source>
        <dbReference type="ARBA" id="ARBA00032875"/>
    </source>
</evidence>
<dbReference type="GO" id="GO:0004467">
    <property type="term" value="F:long-chain fatty acid-CoA ligase activity"/>
    <property type="evidence" value="ECO:0007669"/>
    <property type="project" value="TreeGrafter"/>
</dbReference>
<dbReference type="Pfam" id="PF00501">
    <property type="entry name" value="AMP-binding"/>
    <property type="match status" value="1"/>
</dbReference>
<feature type="domain" description="AMP-dependent synthetase/ligase" evidence="7">
    <location>
        <begin position="69"/>
        <end position="469"/>
    </location>
</feature>
<dbReference type="EMBL" id="RJSF01000040">
    <property type="protein sequence ID" value="RNM14128.1"/>
    <property type="molecule type" value="Genomic_DNA"/>
</dbReference>
<dbReference type="InterPro" id="IPR000873">
    <property type="entry name" value="AMP-dep_synth/lig_dom"/>
</dbReference>
<evidence type="ECO:0000256" key="2">
    <source>
        <dbReference type="ARBA" id="ARBA00022598"/>
    </source>
</evidence>
<evidence type="ECO:0000256" key="1">
    <source>
        <dbReference type="ARBA" id="ARBA00006432"/>
    </source>
</evidence>
<evidence type="ECO:0000256" key="3">
    <source>
        <dbReference type="ARBA" id="ARBA00022832"/>
    </source>
</evidence>
<feature type="region of interest" description="Disordered" evidence="6">
    <location>
        <begin position="19"/>
        <end position="40"/>
    </location>
</feature>
<evidence type="ECO:0000256" key="4">
    <source>
        <dbReference type="ARBA" id="ARBA00023098"/>
    </source>
</evidence>
<comment type="similarity">
    <text evidence="1">Belongs to the ATP-dependent AMP-binding enzyme family.</text>
</comment>
<dbReference type="Proteomes" id="UP000279994">
    <property type="component" value="Unassembled WGS sequence"/>
</dbReference>
<keyword evidence="3" id="KW-0276">Fatty acid metabolism</keyword>
<dbReference type="Pfam" id="PF23562">
    <property type="entry name" value="AMP-binding_C_3"/>
    <property type="match status" value="1"/>
</dbReference>
<protein>
    <recommendedName>
        <fullName evidence="5">Acyl-CoA synthetase</fullName>
    </recommendedName>
</protein>
<comment type="caution">
    <text evidence="8">The sequence shown here is derived from an EMBL/GenBank/DDBJ whole genome shotgun (WGS) entry which is preliminary data.</text>
</comment>
<evidence type="ECO:0000259" key="7">
    <source>
        <dbReference type="Pfam" id="PF00501"/>
    </source>
</evidence>
<gene>
    <name evidence="8" type="ORF">EFL26_14470</name>
</gene>